<comment type="caution">
    <text evidence="3">The sequence shown here is derived from an EMBL/GenBank/DDBJ whole genome shotgun (WGS) entry which is preliminary data.</text>
</comment>
<feature type="region of interest" description="Disordered" evidence="1">
    <location>
        <begin position="61"/>
        <end position="236"/>
    </location>
</feature>
<feature type="compositionally biased region" description="Polar residues" evidence="1">
    <location>
        <begin position="150"/>
        <end position="175"/>
    </location>
</feature>
<feature type="compositionally biased region" description="Polar residues" evidence="1">
    <location>
        <begin position="85"/>
        <end position="102"/>
    </location>
</feature>
<keyword evidence="2" id="KW-0472">Membrane</keyword>
<organism evidence="3 4">
    <name type="scientific">Tigriopus californicus</name>
    <name type="common">Marine copepod</name>
    <dbReference type="NCBI Taxonomy" id="6832"/>
    <lineage>
        <taxon>Eukaryota</taxon>
        <taxon>Metazoa</taxon>
        <taxon>Ecdysozoa</taxon>
        <taxon>Arthropoda</taxon>
        <taxon>Crustacea</taxon>
        <taxon>Multicrustacea</taxon>
        <taxon>Hexanauplia</taxon>
        <taxon>Copepoda</taxon>
        <taxon>Harpacticoida</taxon>
        <taxon>Harpacticidae</taxon>
        <taxon>Tigriopus</taxon>
    </lineage>
</organism>
<dbReference type="EMBL" id="VCGU01000009">
    <property type="protein sequence ID" value="TRY70407.1"/>
    <property type="molecule type" value="Genomic_DNA"/>
</dbReference>
<keyword evidence="4" id="KW-1185">Reference proteome</keyword>
<proteinExistence type="predicted"/>
<feature type="transmembrane region" description="Helical" evidence="2">
    <location>
        <begin position="20"/>
        <end position="41"/>
    </location>
</feature>
<keyword evidence="2" id="KW-1133">Transmembrane helix</keyword>
<feature type="compositionally biased region" description="Basic and acidic residues" evidence="1">
    <location>
        <begin position="192"/>
        <end position="213"/>
    </location>
</feature>
<dbReference type="Proteomes" id="UP000318571">
    <property type="component" value="Chromosome 9"/>
</dbReference>
<keyword evidence="2" id="KW-0812">Transmembrane</keyword>
<evidence type="ECO:0000256" key="2">
    <source>
        <dbReference type="SAM" id="Phobius"/>
    </source>
</evidence>
<evidence type="ECO:0000313" key="4">
    <source>
        <dbReference type="Proteomes" id="UP000318571"/>
    </source>
</evidence>
<dbReference type="AlphaFoldDB" id="A0A553NY93"/>
<gene>
    <name evidence="3" type="ORF">TCAL_16450</name>
</gene>
<sequence length="236" mass="25568">MVSVSSKSPLITKHLMVSDLGMIVALLALLLSISAGTYIILSKCFPDFGVTCGVQAEDHNHKSLSSVPDHNDLARDNSTSRHKTMLSSEVPDNQEQTFSNIPTHDYSAEPLLITPGPEGAKENCGLTNNTNHDAEENDADQRHDHDHHYNSLQKATQSDKCISSNGGLHHSNGQKNGMVDKLRQPKDPILVHPDEVKPKAEDSSRNELPRAGDNDEADQAEPKDEAEVVPGAGTNA</sequence>
<accession>A0A553NY93</accession>
<evidence type="ECO:0000313" key="3">
    <source>
        <dbReference type="EMBL" id="TRY70407.1"/>
    </source>
</evidence>
<feature type="compositionally biased region" description="Basic and acidic residues" evidence="1">
    <location>
        <begin position="69"/>
        <end position="79"/>
    </location>
</feature>
<protein>
    <submittedName>
        <fullName evidence="3">Uncharacterized protein</fullName>
    </submittedName>
</protein>
<feature type="compositionally biased region" description="Basic and acidic residues" evidence="1">
    <location>
        <begin position="139"/>
        <end position="149"/>
    </location>
</feature>
<evidence type="ECO:0000256" key="1">
    <source>
        <dbReference type="SAM" id="MobiDB-lite"/>
    </source>
</evidence>
<reference evidence="3 4" key="1">
    <citation type="journal article" date="2018" name="Nat. Ecol. Evol.">
        <title>Genomic signatures of mitonuclear coevolution across populations of Tigriopus californicus.</title>
        <authorList>
            <person name="Barreto F.S."/>
            <person name="Watson E.T."/>
            <person name="Lima T.G."/>
            <person name="Willett C.S."/>
            <person name="Edmands S."/>
            <person name="Li W."/>
            <person name="Burton R.S."/>
        </authorList>
    </citation>
    <scope>NUCLEOTIDE SEQUENCE [LARGE SCALE GENOMIC DNA]</scope>
    <source>
        <strain evidence="3 4">San Diego</strain>
    </source>
</reference>
<name>A0A553NY93_TIGCA</name>